<protein>
    <submittedName>
        <fullName evidence="2">Uncharacterized protein</fullName>
    </submittedName>
</protein>
<sequence length="161" mass="18473">MKADIPKDYPADDIAMLMSVAEKLGINIAHVAQPIPGVFKIVKGVVNCTLCKTITLQWMKVSKYSDGMWKKEKDLEEFELAALQEHVLKAQEISAKVRICWNCKDTLMLKEKEELVNIIVSLHNPIATKQEIWKYINVLRGASVHEATRRRKREIRGEKDE</sequence>
<reference evidence="2" key="1">
    <citation type="submission" date="2020-03" db="EMBL/GenBank/DDBJ databases">
        <title>The deep terrestrial virosphere.</title>
        <authorList>
            <person name="Holmfeldt K."/>
            <person name="Nilsson E."/>
            <person name="Simone D."/>
            <person name="Lopez-Fernandez M."/>
            <person name="Wu X."/>
            <person name="de Brujin I."/>
            <person name="Lundin D."/>
            <person name="Andersson A."/>
            <person name="Bertilsson S."/>
            <person name="Dopson M."/>
        </authorList>
    </citation>
    <scope>NUCLEOTIDE SEQUENCE</scope>
    <source>
        <strain evidence="1">MM415A00525</strain>
        <strain evidence="2">TM448B00765</strain>
    </source>
</reference>
<evidence type="ECO:0000313" key="2">
    <source>
        <dbReference type="EMBL" id="QJH96550.1"/>
    </source>
</evidence>
<dbReference type="EMBL" id="MT142462">
    <property type="protein sequence ID" value="QJA81526.1"/>
    <property type="molecule type" value="Genomic_DNA"/>
</dbReference>
<proteinExistence type="predicted"/>
<evidence type="ECO:0000313" key="1">
    <source>
        <dbReference type="EMBL" id="QJA81526.1"/>
    </source>
</evidence>
<organism evidence="2">
    <name type="scientific">viral metagenome</name>
    <dbReference type="NCBI Taxonomy" id="1070528"/>
    <lineage>
        <taxon>unclassified sequences</taxon>
        <taxon>metagenomes</taxon>
        <taxon>organismal metagenomes</taxon>
    </lineage>
</organism>
<gene>
    <name evidence="1" type="ORF">MM415A00525_0029</name>
    <name evidence="2" type="ORF">TM448B00765_0022</name>
</gene>
<name>A0A6M3XFA7_9ZZZZ</name>
<dbReference type="AlphaFoldDB" id="A0A6M3XFA7"/>
<dbReference type="EMBL" id="MT144655">
    <property type="protein sequence ID" value="QJH96550.1"/>
    <property type="molecule type" value="Genomic_DNA"/>
</dbReference>
<accession>A0A6M3XFA7</accession>